<dbReference type="NCBIfam" id="NF033788">
    <property type="entry name" value="HTH_metalloreg"/>
    <property type="match status" value="1"/>
</dbReference>
<organism evidence="6 7">
    <name type="scientific">Arthrobacter hankyongi</name>
    <dbReference type="NCBI Taxonomy" id="2904801"/>
    <lineage>
        <taxon>Bacteria</taxon>
        <taxon>Bacillati</taxon>
        <taxon>Actinomycetota</taxon>
        <taxon>Actinomycetes</taxon>
        <taxon>Micrococcales</taxon>
        <taxon>Micrococcaceae</taxon>
        <taxon>Arthrobacter</taxon>
    </lineage>
</organism>
<keyword evidence="1" id="KW-0805">Transcription regulation</keyword>
<proteinExistence type="predicted"/>
<dbReference type="Gene3D" id="1.10.10.10">
    <property type="entry name" value="Winged helix-like DNA-binding domain superfamily/Winged helix DNA-binding domain"/>
    <property type="match status" value="1"/>
</dbReference>
<protein>
    <submittedName>
        <fullName evidence="6">Metalloregulator ArsR/SmtB family transcription factor</fullName>
    </submittedName>
</protein>
<keyword evidence="2" id="KW-0238">DNA-binding</keyword>
<dbReference type="InterPro" id="IPR001845">
    <property type="entry name" value="HTH_ArsR_DNA-bd_dom"/>
</dbReference>
<name>A0ABS9LA64_9MICC</name>
<evidence type="ECO:0000256" key="4">
    <source>
        <dbReference type="SAM" id="MobiDB-lite"/>
    </source>
</evidence>
<evidence type="ECO:0000313" key="6">
    <source>
        <dbReference type="EMBL" id="MCG2623560.1"/>
    </source>
</evidence>
<dbReference type="SUPFAM" id="SSF46785">
    <property type="entry name" value="Winged helix' DNA-binding domain"/>
    <property type="match status" value="1"/>
</dbReference>
<dbReference type="EMBL" id="JAKLTQ010000014">
    <property type="protein sequence ID" value="MCG2623560.1"/>
    <property type="molecule type" value="Genomic_DNA"/>
</dbReference>
<sequence>MTNILTVMDPMEAAAEPNRRKLLQLLAAGEQTVQQLAAGFEVSRPAVSQHLAVLQAAGLVSARREGRFRYYQVEPAGIAELRRIIDTFWTSELDLLVADARTSAHQTAGHQTIRGAGNAGGADAGTEEELP</sequence>
<dbReference type="PANTHER" id="PTHR33154">
    <property type="entry name" value="TRANSCRIPTIONAL REGULATOR, ARSR FAMILY"/>
    <property type="match status" value="1"/>
</dbReference>
<accession>A0ABS9LA64</accession>
<reference evidence="6" key="1">
    <citation type="submission" date="2022-01" db="EMBL/GenBank/DDBJ databases">
        <authorList>
            <person name="Jo J.-H."/>
            <person name="Im W.-T."/>
        </authorList>
    </citation>
    <scope>NUCLEOTIDE SEQUENCE</scope>
    <source>
        <strain evidence="6">I2-34</strain>
    </source>
</reference>
<feature type="region of interest" description="Disordered" evidence="4">
    <location>
        <begin position="107"/>
        <end position="131"/>
    </location>
</feature>
<keyword evidence="3" id="KW-0804">Transcription</keyword>
<dbReference type="PANTHER" id="PTHR33154:SF33">
    <property type="entry name" value="TRANSCRIPTIONAL REPRESSOR SDPR"/>
    <property type="match status" value="1"/>
</dbReference>
<evidence type="ECO:0000313" key="7">
    <source>
        <dbReference type="Proteomes" id="UP001165368"/>
    </source>
</evidence>
<dbReference type="PROSITE" id="PS50987">
    <property type="entry name" value="HTH_ARSR_2"/>
    <property type="match status" value="1"/>
</dbReference>
<dbReference type="InterPro" id="IPR011991">
    <property type="entry name" value="ArsR-like_HTH"/>
</dbReference>
<dbReference type="InterPro" id="IPR036388">
    <property type="entry name" value="WH-like_DNA-bd_sf"/>
</dbReference>
<dbReference type="Pfam" id="PF01022">
    <property type="entry name" value="HTH_5"/>
    <property type="match status" value="1"/>
</dbReference>
<evidence type="ECO:0000256" key="2">
    <source>
        <dbReference type="ARBA" id="ARBA00023125"/>
    </source>
</evidence>
<dbReference type="PRINTS" id="PR00778">
    <property type="entry name" value="HTHARSR"/>
</dbReference>
<dbReference type="InterPro" id="IPR036390">
    <property type="entry name" value="WH_DNA-bd_sf"/>
</dbReference>
<dbReference type="InterPro" id="IPR051081">
    <property type="entry name" value="HTH_MetalResp_TranReg"/>
</dbReference>
<dbReference type="RefSeq" id="WP_237822948.1">
    <property type="nucleotide sequence ID" value="NZ_JAKLTQ010000014.1"/>
</dbReference>
<feature type="domain" description="HTH arsR-type" evidence="5">
    <location>
        <begin position="1"/>
        <end position="93"/>
    </location>
</feature>
<evidence type="ECO:0000256" key="3">
    <source>
        <dbReference type="ARBA" id="ARBA00023163"/>
    </source>
</evidence>
<dbReference type="CDD" id="cd00090">
    <property type="entry name" value="HTH_ARSR"/>
    <property type="match status" value="1"/>
</dbReference>
<dbReference type="Proteomes" id="UP001165368">
    <property type="component" value="Unassembled WGS sequence"/>
</dbReference>
<dbReference type="SMART" id="SM00418">
    <property type="entry name" value="HTH_ARSR"/>
    <property type="match status" value="1"/>
</dbReference>
<gene>
    <name evidence="6" type="ORF">LVY72_16810</name>
</gene>
<evidence type="ECO:0000259" key="5">
    <source>
        <dbReference type="PROSITE" id="PS50987"/>
    </source>
</evidence>
<evidence type="ECO:0000256" key="1">
    <source>
        <dbReference type="ARBA" id="ARBA00023015"/>
    </source>
</evidence>
<keyword evidence="7" id="KW-1185">Reference proteome</keyword>
<comment type="caution">
    <text evidence="6">The sequence shown here is derived from an EMBL/GenBank/DDBJ whole genome shotgun (WGS) entry which is preliminary data.</text>
</comment>